<dbReference type="InterPro" id="IPR025667">
    <property type="entry name" value="SprB_repeat"/>
</dbReference>
<feature type="non-terminal residue" evidence="1">
    <location>
        <position position="1"/>
    </location>
</feature>
<accession>A0A1G9Y763</accession>
<evidence type="ECO:0000313" key="1">
    <source>
        <dbReference type="EMBL" id="SDN04476.1"/>
    </source>
</evidence>
<sequence length="1311" mass="140976">TYHAWVRDAQGCERLIRDNIVLDVPEAIVAAIQVTRDNCTNLQGEITVDLPMGGQGSNYTYQLIKDGVNLRAPQNTRVFSGLGAGEYEVLITDQWGCSLNTPSEFLYEQLDVSTSVVKSIDCTVTPEGEITVNVNGGSTNLEFIMTTPLGNVITQITGVFTNLTEAGTYSIIVRDNDTTNPVCERTVTQELDAPIDPVLIDATINNVSCFSGNNGSIRVNIDPATDTNPLYQYELYDIVNLVTPIAGPQTDPLFTNLNAGDYQIKVISGRGCVGFRNETITEPTELLIDATATTFACDGDNGVTTSTITIAILDGVTTPGNPSGTPQYLYSINNVNFQSSNTFEILDNGLTRNIIVYVTDGQSCPATTSVTIEPLNKFSATVSQISAISCTNEEVVTVAVTDDGNPHNYSFELLPLGNPNGAQTAFTSTTATFDLSSVGNYTFRVTDMDTGCYVDTTSYEIAPYNFIDVMAVAITPVTCFGDGNGALEISITGYAGNYDYQLFDGLGNTVGGLVSTDTSVNPRPITGLAGGNYYVRVTETGVPSCIEDSNIVNIISPDTALTAIVDALAVPTCTNDQGEILIDPSGGYAPYDIVLTNTTTSQVYSVMDVHAITFAGLSAGSFTISVTDDLGCVYTDTEMLNAAIPIVANATPLITDLACSGDTGVTISANVTSGGSGTYEYQLNRYNSAGTAIIYTTGEQLSPDFNDMGAGIYSITVTDGWNCDIETNRVEIRQPTLVEALLIRTDPLTCATGVEFELSAAGGSGSYEYSVDNLTFVPMSSNPMALPSIGTFASGTYQYYVRDAVNVCEAILSNAITEDAIDPLILLVDETAATINCNGESTAIIFADAYGGLGNYQYELFTDASLSIASRIAGPQARGEFRDLPAGNYYVSVTSFDCTTAPEEVTITDPEPLSYSEVVSDASCFGEENGSITVTLSGGSGDYLYSISPNLAQFDSINTFTNLAPGDYVVIAQDRNGCFEYIEYTISQPTMINVSATTSPEICAGSNDGSISLAISGGTAPYSTAVNSNVDADFVQGRTELTDLAEGNYILFVRDNNGCETNLTVTIDPGVNLNAEVIPVYECTGNMPTNYIDVVLEDSENSSEVLYALDSSNTNDMLLNPDFRNLAPGPHYITIAHANGCVNIIDFEIENFEPLNLTLQQNNINEITAVATGGRKDYTFYFDDTNNGTDNTFYITRTDNYTVTVVDENGCESTASIFVEFIDIEITNFFTPDGDGQNDRWKPKNIDQFPEILIKIFDRYGREVSRVSVDVQGWDGTYKKAELPTGDYWYVIQLNGEDDDREFVGHFTLYR</sequence>
<dbReference type="Pfam" id="PF13573">
    <property type="entry name" value="SprB"/>
    <property type="match status" value="4"/>
</dbReference>
<evidence type="ECO:0000313" key="2">
    <source>
        <dbReference type="Proteomes" id="UP000199440"/>
    </source>
</evidence>
<dbReference type="STRING" id="192904.SAMN04488514_1211"/>
<dbReference type="OrthoDB" id="607469at2"/>
<organism evidence="1 2">
    <name type="scientific">Kriegella aquimaris</name>
    <dbReference type="NCBI Taxonomy" id="192904"/>
    <lineage>
        <taxon>Bacteria</taxon>
        <taxon>Pseudomonadati</taxon>
        <taxon>Bacteroidota</taxon>
        <taxon>Flavobacteriia</taxon>
        <taxon>Flavobacteriales</taxon>
        <taxon>Flavobacteriaceae</taxon>
        <taxon>Kriegella</taxon>
    </lineage>
</organism>
<proteinExistence type="predicted"/>
<dbReference type="InterPro" id="IPR026341">
    <property type="entry name" value="T9SS_type_B"/>
</dbReference>
<protein>
    <submittedName>
        <fullName evidence="1">Gliding motility-associated C-terminal domain-containing protein</fullName>
    </submittedName>
</protein>
<reference evidence="2" key="1">
    <citation type="submission" date="2016-10" db="EMBL/GenBank/DDBJ databases">
        <authorList>
            <person name="Varghese N."/>
            <person name="Submissions S."/>
        </authorList>
    </citation>
    <scope>NUCLEOTIDE SEQUENCE [LARGE SCALE GENOMIC DNA]</scope>
    <source>
        <strain evidence="2">DSM 19886</strain>
    </source>
</reference>
<dbReference type="Proteomes" id="UP000199440">
    <property type="component" value="Unassembled WGS sequence"/>
</dbReference>
<gene>
    <name evidence="1" type="ORF">SAMN04488514_1211</name>
</gene>
<dbReference type="Pfam" id="PF13585">
    <property type="entry name" value="CHU_C"/>
    <property type="match status" value="1"/>
</dbReference>
<dbReference type="EMBL" id="FNGV01000021">
    <property type="protein sequence ID" value="SDN04476.1"/>
    <property type="molecule type" value="Genomic_DNA"/>
</dbReference>
<name>A0A1G9Y763_9FLAO</name>
<keyword evidence="2" id="KW-1185">Reference proteome</keyword>
<dbReference type="RefSeq" id="WP_143017677.1">
    <property type="nucleotide sequence ID" value="NZ_FNGV01000021.1"/>
</dbReference>
<dbReference type="NCBIfam" id="TIGR04131">
    <property type="entry name" value="Bac_Flav_CTERM"/>
    <property type="match status" value="1"/>
</dbReference>